<feature type="region of interest" description="Disordered" evidence="1">
    <location>
        <begin position="97"/>
        <end position="116"/>
    </location>
</feature>
<dbReference type="SMART" id="SM00166">
    <property type="entry name" value="UBX"/>
    <property type="match status" value="1"/>
</dbReference>
<feature type="region of interest" description="Disordered" evidence="1">
    <location>
        <begin position="44"/>
        <end position="92"/>
    </location>
</feature>
<dbReference type="SUPFAM" id="SSF46934">
    <property type="entry name" value="UBA-like"/>
    <property type="match status" value="1"/>
</dbReference>
<protein>
    <submittedName>
        <fullName evidence="4">Protein phosphatase regulator</fullName>
    </submittedName>
</protein>
<dbReference type="SUPFAM" id="SSF54236">
    <property type="entry name" value="Ubiquitin-like"/>
    <property type="match status" value="1"/>
</dbReference>
<dbReference type="EMBL" id="JASJQH010006961">
    <property type="protein sequence ID" value="KAK9722023.1"/>
    <property type="molecule type" value="Genomic_DNA"/>
</dbReference>
<evidence type="ECO:0000313" key="5">
    <source>
        <dbReference type="Proteomes" id="UP001479436"/>
    </source>
</evidence>
<evidence type="ECO:0000256" key="1">
    <source>
        <dbReference type="SAM" id="MobiDB-lite"/>
    </source>
</evidence>
<dbReference type="InterPro" id="IPR036241">
    <property type="entry name" value="NSFL1C_SEP_dom_sf"/>
</dbReference>
<dbReference type="Pfam" id="PF14555">
    <property type="entry name" value="UBA_4"/>
    <property type="match status" value="1"/>
</dbReference>
<feature type="compositionally biased region" description="Polar residues" evidence="1">
    <location>
        <begin position="141"/>
        <end position="154"/>
    </location>
</feature>
<dbReference type="InterPro" id="IPR029071">
    <property type="entry name" value="Ubiquitin-like_domsf"/>
</dbReference>
<dbReference type="Gene3D" id="3.10.20.90">
    <property type="entry name" value="Phosphatidylinositol 3-kinase Catalytic Subunit, Chain A, domain 1"/>
    <property type="match status" value="1"/>
</dbReference>
<organism evidence="4 5">
    <name type="scientific">Basidiobolus ranarum</name>
    <dbReference type="NCBI Taxonomy" id="34480"/>
    <lineage>
        <taxon>Eukaryota</taxon>
        <taxon>Fungi</taxon>
        <taxon>Fungi incertae sedis</taxon>
        <taxon>Zoopagomycota</taxon>
        <taxon>Entomophthoromycotina</taxon>
        <taxon>Basidiobolomycetes</taxon>
        <taxon>Basidiobolales</taxon>
        <taxon>Basidiobolaceae</taxon>
        <taxon>Basidiobolus</taxon>
    </lineage>
</organism>
<sequence length="375" mass="40838">MADHDQLIAQFNGITGCDVQKAKFFLEANNWDVNVAVSNFFESGETNTPTDTSESSQPQSQRAATTSRPSRATGIATFHDLENEGSDEEERQSYFTGGEKSGMLVQDPTAKKDASNPLVEDILKKAAEGGESYPPWEEEAPQSQPKFFTGTGRSLGNEGSGSSTTQPTGPQSAEAATDSTPVVRNLTFWRNGFSIDDEPLRSYEEPENQEFLQAINRGQAPLSFLNVRPGQPVDLRVGKRLDEDYVAPLQVLKPFSGSGQRLGGVAPSIGASRTPGAFPESDQIPAQIAEEIKVDESQPVTSIQIRLADGSRLVGKFNHSHTVGDIRRFIHSSRPSDIGREYTLQTSFPVQRLTDDSATLQQASLLNSVVIQRYA</sequence>
<comment type="caution">
    <text evidence="4">The sequence shown here is derived from an EMBL/GenBank/DDBJ whole genome shotgun (WGS) entry which is preliminary data.</text>
</comment>
<dbReference type="Gene3D" id="3.30.420.210">
    <property type="entry name" value="SEP domain"/>
    <property type="match status" value="1"/>
</dbReference>
<dbReference type="Gene3D" id="1.10.8.10">
    <property type="entry name" value="DNA helicase RuvA subunit, C-terminal domain"/>
    <property type="match status" value="1"/>
</dbReference>
<dbReference type="InterPro" id="IPR012989">
    <property type="entry name" value="SEP_domain"/>
</dbReference>
<feature type="domain" description="UBX" evidence="2">
    <location>
        <begin position="296"/>
        <end position="373"/>
    </location>
</feature>
<dbReference type="CDD" id="cd14348">
    <property type="entry name" value="UBA_p47"/>
    <property type="match status" value="1"/>
</dbReference>
<dbReference type="PROSITE" id="PS51399">
    <property type="entry name" value="SEP"/>
    <property type="match status" value="1"/>
</dbReference>
<dbReference type="Pfam" id="PF00789">
    <property type="entry name" value="UBX"/>
    <property type="match status" value="1"/>
</dbReference>
<dbReference type="Pfam" id="PF08059">
    <property type="entry name" value="SEP"/>
    <property type="match status" value="1"/>
</dbReference>
<reference evidence="4 5" key="1">
    <citation type="submission" date="2023-04" db="EMBL/GenBank/DDBJ databases">
        <title>Genome of Basidiobolus ranarum AG-B5.</title>
        <authorList>
            <person name="Stajich J.E."/>
            <person name="Carter-House D."/>
            <person name="Gryganskyi A."/>
        </authorList>
    </citation>
    <scope>NUCLEOTIDE SEQUENCE [LARGE SCALE GENOMIC DNA]</scope>
    <source>
        <strain evidence="4 5">AG-B5</strain>
    </source>
</reference>
<gene>
    <name evidence="4" type="primary">SHP1</name>
    <name evidence="4" type="ORF">K7432_002995</name>
</gene>
<feature type="domain" description="SEP" evidence="3">
    <location>
        <begin position="181"/>
        <end position="246"/>
    </location>
</feature>
<dbReference type="InterPro" id="IPR001012">
    <property type="entry name" value="UBX_dom"/>
</dbReference>
<dbReference type="SUPFAM" id="SSF102848">
    <property type="entry name" value="NSFL1 (p97 ATPase) cofactor p47, SEP domain"/>
    <property type="match status" value="1"/>
</dbReference>
<feature type="compositionally biased region" description="Polar residues" evidence="1">
    <location>
        <begin position="44"/>
        <end position="70"/>
    </location>
</feature>
<dbReference type="InterPro" id="IPR009060">
    <property type="entry name" value="UBA-like_sf"/>
</dbReference>
<dbReference type="PANTHER" id="PTHR23333:SF20">
    <property type="entry name" value="NSFL1 COFACTOR P47"/>
    <property type="match status" value="1"/>
</dbReference>
<evidence type="ECO:0000313" key="4">
    <source>
        <dbReference type="EMBL" id="KAK9722023.1"/>
    </source>
</evidence>
<accession>A0ABR2W6W7</accession>
<dbReference type="PANTHER" id="PTHR23333">
    <property type="entry name" value="UBX DOMAIN CONTAINING PROTEIN"/>
    <property type="match status" value="1"/>
</dbReference>
<proteinExistence type="predicted"/>
<evidence type="ECO:0000259" key="2">
    <source>
        <dbReference type="PROSITE" id="PS50033"/>
    </source>
</evidence>
<dbReference type="Proteomes" id="UP001479436">
    <property type="component" value="Unassembled WGS sequence"/>
</dbReference>
<evidence type="ECO:0000259" key="3">
    <source>
        <dbReference type="PROSITE" id="PS51399"/>
    </source>
</evidence>
<keyword evidence="5" id="KW-1185">Reference proteome</keyword>
<dbReference type="PROSITE" id="PS50033">
    <property type="entry name" value="UBX"/>
    <property type="match status" value="1"/>
</dbReference>
<dbReference type="CDD" id="cd01770">
    <property type="entry name" value="UBX_UBXN2"/>
    <property type="match status" value="1"/>
</dbReference>
<dbReference type="SMART" id="SM00553">
    <property type="entry name" value="SEP"/>
    <property type="match status" value="1"/>
</dbReference>
<feature type="compositionally biased region" description="Polar residues" evidence="1">
    <location>
        <begin position="160"/>
        <end position="171"/>
    </location>
</feature>
<name>A0ABR2W6W7_9FUNG</name>
<feature type="region of interest" description="Disordered" evidence="1">
    <location>
        <begin position="131"/>
        <end position="180"/>
    </location>
</feature>